<name>A0ABD1RJK5_9LAMI</name>
<evidence type="ECO:0000313" key="2">
    <source>
        <dbReference type="EMBL" id="KAL2488580.1"/>
    </source>
</evidence>
<organism evidence="2 3">
    <name type="scientific">Forsythia ovata</name>
    <dbReference type="NCBI Taxonomy" id="205694"/>
    <lineage>
        <taxon>Eukaryota</taxon>
        <taxon>Viridiplantae</taxon>
        <taxon>Streptophyta</taxon>
        <taxon>Embryophyta</taxon>
        <taxon>Tracheophyta</taxon>
        <taxon>Spermatophyta</taxon>
        <taxon>Magnoliopsida</taxon>
        <taxon>eudicotyledons</taxon>
        <taxon>Gunneridae</taxon>
        <taxon>Pentapetalae</taxon>
        <taxon>asterids</taxon>
        <taxon>lamiids</taxon>
        <taxon>Lamiales</taxon>
        <taxon>Oleaceae</taxon>
        <taxon>Forsythieae</taxon>
        <taxon>Forsythia</taxon>
    </lineage>
</organism>
<dbReference type="AlphaFoldDB" id="A0ABD1RJK5"/>
<feature type="region of interest" description="Disordered" evidence="1">
    <location>
        <begin position="1"/>
        <end position="22"/>
    </location>
</feature>
<evidence type="ECO:0000313" key="3">
    <source>
        <dbReference type="Proteomes" id="UP001604277"/>
    </source>
</evidence>
<protein>
    <submittedName>
        <fullName evidence="2">Uncharacterized protein</fullName>
    </submittedName>
</protein>
<accession>A0ABD1RJK5</accession>
<reference evidence="3" key="1">
    <citation type="submission" date="2024-07" db="EMBL/GenBank/DDBJ databases">
        <title>Two chromosome-level genome assemblies of Korean endemic species Abeliophyllum distichum and Forsythia ovata (Oleaceae).</title>
        <authorList>
            <person name="Jang H."/>
        </authorList>
    </citation>
    <scope>NUCLEOTIDE SEQUENCE [LARGE SCALE GENOMIC DNA]</scope>
</reference>
<proteinExistence type="predicted"/>
<sequence length="235" mass="26289">MPKRGMEDDDNVEDSQKAKRGRETLLRGVGESTFHPRSATQISILPPHGWAKRINIGSCHDELDTSILEKLPVLSTVAAASVYKYWTSAFVKAADIVELIKLVKLVEMYTFRSHVLNYELYKVLAIKVDELHSTIEGAKDIYALRAENKMICSRLAISEDAREKAEYMISMAEIIQKLSIKSRKQAELKLMVFEDMAHAKHKELTGALAELSKAKEFLAKLGVSSHVDLEGSVAT</sequence>
<evidence type="ECO:0000256" key="1">
    <source>
        <dbReference type="SAM" id="MobiDB-lite"/>
    </source>
</evidence>
<dbReference type="EMBL" id="JBFOLJ010000012">
    <property type="protein sequence ID" value="KAL2488580.1"/>
    <property type="molecule type" value="Genomic_DNA"/>
</dbReference>
<gene>
    <name evidence="2" type="ORF">Fot_41872</name>
</gene>
<keyword evidence="3" id="KW-1185">Reference proteome</keyword>
<dbReference type="Proteomes" id="UP001604277">
    <property type="component" value="Unassembled WGS sequence"/>
</dbReference>
<comment type="caution">
    <text evidence="2">The sequence shown here is derived from an EMBL/GenBank/DDBJ whole genome shotgun (WGS) entry which is preliminary data.</text>
</comment>